<dbReference type="InterPro" id="IPR011013">
    <property type="entry name" value="Gal_mutarotase_sf_dom"/>
</dbReference>
<proteinExistence type="predicted"/>
<name>A0A9D4G841_DREPO</name>
<dbReference type="GO" id="GO:0030246">
    <property type="term" value="F:carbohydrate binding"/>
    <property type="evidence" value="ECO:0007669"/>
    <property type="project" value="InterPro"/>
</dbReference>
<gene>
    <name evidence="1" type="ORF">DPMN_138930</name>
</gene>
<evidence type="ECO:0000313" key="1">
    <source>
        <dbReference type="EMBL" id="KAH3810536.1"/>
    </source>
</evidence>
<organism evidence="1 2">
    <name type="scientific">Dreissena polymorpha</name>
    <name type="common">Zebra mussel</name>
    <name type="synonym">Mytilus polymorpha</name>
    <dbReference type="NCBI Taxonomy" id="45954"/>
    <lineage>
        <taxon>Eukaryota</taxon>
        <taxon>Metazoa</taxon>
        <taxon>Spiralia</taxon>
        <taxon>Lophotrochozoa</taxon>
        <taxon>Mollusca</taxon>
        <taxon>Bivalvia</taxon>
        <taxon>Autobranchia</taxon>
        <taxon>Heteroconchia</taxon>
        <taxon>Euheterodonta</taxon>
        <taxon>Imparidentia</taxon>
        <taxon>Neoheterodontei</taxon>
        <taxon>Myida</taxon>
        <taxon>Dreissenoidea</taxon>
        <taxon>Dreissenidae</taxon>
        <taxon>Dreissena</taxon>
    </lineage>
</organism>
<accession>A0A9D4G841</accession>
<dbReference type="Gene3D" id="2.70.98.30">
    <property type="entry name" value="Golgi alpha-mannosidase II, domain 4"/>
    <property type="match status" value="1"/>
</dbReference>
<dbReference type="GO" id="GO:0003824">
    <property type="term" value="F:catalytic activity"/>
    <property type="evidence" value="ECO:0007669"/>
    <property type="project" value="InterPro"/>
</dbReference>
<comment type="caution">
    <text evidence="1">The sequence shown here is derived from an EMBL/GenBank/DDBJ whole genome shotgun (WGS) entry which is preliminary data.</text>
</comment>
<reference evidence="1" key="2">
    <citation type="submission" date="2020-11" db="EMBL/GenBank/DDBJ databases">
        <authorList>
            <person name="McCartney M.A."/>
            <person name="Auch B."/>
            <person name="Kono T."/>
            <person name="Mallez S."/>
            <person name="Becker A."/>
            <person name="Gohl D.M."/>
            <person name="Silverstein K.A.T."/>
            <person name="Koren S."/>
            <person name="Bechman K.B."/>
            <person name="Herman A."/>
            <person name="Abrahante J.E."/>
            <person name="Garbe J."/>
        </authorList>
    </citation>
    <scope>NUCLEOTIDE SEQUENCE</scope>
    <source>
        <strain evidence="1">Duluth1</strain>
        <tissue evidence="1">Whole animal</tissue>
    </source>
</reference>
<dbReference type="SUPFAM" id="SSF74650">
    <property type="entry name" value="Galactose mutarotase-like"/>
    <property type="match status" value="1"/>
</dbReference>
<dbReference type="EMBL" id="JAIWYP010000006">
    <property type="protein sequence ID" value="KAH3810536.1"/>
    <property type="molecule type" value="Genomic_DNA"/>
</dbReference>
<evidence type="ECO:0000313" key="2">
    <source>
        <dbReference type="Proteomes" id="UP000828390"/>
    </source>
</evidence>
<dbReference type="Proteomes" id="UP000828390">
    <property type="component" value="Unassembled WGS sequence"/>
</dbReference>
<reference evidence="1" key="1">
    <citation type="journal article" date="2019" name="bioRxiv">
        <title>The Genome of the Zebra Mussel, Dreissena polymorpha: A Resource for Invasive Species Research.</title>
        <authorList>
            <person name="McCartney M.A."/>
            <person name="Auch B."/>
            <person name="Kono T."/>
            <person name="Mallez S."/>
            <person name="Zhang Y."/>
            <person name="Obille A."/>
            <person name="Becker A."/>
            <person name="Abrahante J.E."/>
            <person name="Garbe J."/>
            <person name="Badalamenti J.P."/>
            <person name="Herman A."/>
            <person name="Mangelson H."/>
            <person name="Liachko I."/>
            <person name="Sullivan S."/>
            <person name="Sone E.D."/>
            <person name="Koren S."/>
            <person name="Silverstein K.A.T."/>
            <person name="Beckman K.B."/>
            <person name="Gohl D.M."/>
        </authorList>
    </citation>
    <scope>NUCLEOTIDE SEQUENCE</scope>
    <source>
        <strain evidence="1">Duluth1</strain>
        <tissue evidence="1">Whole animal</tissue>
    </source>
</reference>
<sequence length="57" mass="6736">MTSRRSRCSSLTKIDLNIEPLLMNTEIIMRLQTNVINEDLFFTDQNGYTLMGRRNNR</sequence>
<protein>
    <submittedName>
        <fullName evidence="1">Uncharacterized protein</fullName>
    </submittedName>
</protein>
<keyword evidence="2" id="KW-1185">Reference proteome</keyword>
<dbReference type="AlphaFoldDB" id="A0A9D4G841"/>
<dbReference type="GO" id="GO:0005975">
    <property type="term" value="P:carbohydrate metabolic process"/>
    <property type="evidence" value="ECO:0007669"/>
    <property type="project" value="InterPro"/>
</dbReference>